<gene>
    <name evidence="7" type="ORF">NY151_10150</name>
</gene>
<reference evidence="7" key="1">
    <citation type="submission" date="2023-01" db="EMBL/GenBank/DDBJ databases">
        <title>Phages are important unrecognized players in the ecology of the oral pathogen Porphyromonas gingivalis.</title>
        <authorList>
            <person name="Matrishin C.B."/>
            <person name="Kauffman K.M."/>
        </authorList>
    </citation>
    <scope>NUCLEOTIDE SEQUENCE</scope>
    <source>
        <strain evidence="7">ATCC 49417</strain>
    </source>
</reference>
<dbReference type="AlphaFoldDB" id="A0AAE9XDQ2"/>
<feature type="transmembrane region" description="Helical" evidence="6">
    <location>
        <begin position="385"/>
        <end position="405"/>
    </location>
</feature>
<feature type="transmembrane region" description="Helical" evidence="6">
    <location>
        <begin position="296"/>
        <end position="318"/>
    </location>
</feature>
<dbReference type="EMBL" id="CP116614">
    <property type="protein sequence ID" value="WCG02997.1"/>
    <property type="molecule type" value="Genomic_DNA"/>
</dbReference>
<feature type="transmembrane region" description="Helical" evidence="6">
    <location>
        <begin position="450"/>
        <end position="469"/>
    </location>
</feature>
<evidence type="ECO:0000256" key="5">
    <source>
        <dbReference type="ARBA" id="ARBA00023136"/>
    </source>
</evidence>
<protein>
    <recommendedName>
        <fullName evidence="9">Polysaccharide biosynthesis protein</fullName>
    </recommendedName>
</protein>
<evidence type="ECO:0000313" key="8">
    <source>
        <dbReference type="Proteomes" id="UP001179501"/>
    </source>
</evidence>
<keyword evidence="2" id="KW-1003">Cell membrane</keyword>
<sequence>MLLIMGVTFYTSRVILAALGEIDFGIYSVVGGMALMFAFFSSSLSNATQRFLNIALGREDLEEASRVFSLSQASFFLLSLFVLLLAEVIGLWFIYNKLVIPVDRLDAALWVFHATVISLFFTVNGIVFNSVLVARENFQVYAYIGIFEALAKLAIALALSFTDSDRLKLYSSLYVGMTIVVQLFYAAYCICKYEECRIGFFWDKKLFTQLSSFIGWNTFGTAVWALNGQGMSMLMNTFFGVSVNAARGISSQVEQAINNFNTGFITATKPQVVKMFATGQYNPFVKLTFDSSRFSFFLMLALSLPVIFQRELILTIWLGEPPALASAFVFWALIFSLVNSLTNPLWNAIQAIGNLRSYIIIGGVVYSLAFPLSYVGLLWFHNPVLPLVILTIVRFIYVFVSLGILKKYIRLSITNYIGRVVGPIVYVVLPAGLGHYLLQTLYSPKGIVSLIFFGCISLAVTLSCIYIFGIKSDERLWVKTKIKLIIHL</sequence>
<dbReference type="GO" id="GO:0005886">
    <property type="term" value="C:plasma membrane"/>
    <property type="evidence" value="ECO:0007669"/>
    <property type="project" value="UniProtKB-SubCell"/>
</dbReference>
<evidence type="ECO:0000256" key="3">
    <source>
        <dbReference type="ARBA" id="ARBA00022692"/>
    </source>
</evidence>
<feature type="transmembrane region" description="Helical" evidence="6">
    <location>
        <begin position="75"/>
        <end position="95"/>
    </location>
</feature>
<evidence type="ECO:0000256" key="4">
    <source>
        <dbReference type="ARBA" id="ARBA00022989"/>
    </source>
</evidence>
<feature type="transmembrane region" description="Helical" evidence="6">
    <location>
        <begin position="15"/>
        <end position="40"/>
    </location>
</feature>
<accession>A0AAE9XDQ2</accession>
<keyword evidence="3 6" id="KW-0812">Transmembrane</keyword>
<feature type="transmembrane region" description="Helical" evidence="6">
    <location>
        <begin position="107"/>
        <end position="128"/>
    </location>
</feature>
<dbReference type="PANTHER" id="PTHR30250:SF26">
    <property type="entry name" value="PSMA PROTEIN"/>
    <property type="match status" value="1"/>
</dbReference>
<proteinExistence type="predicted"/>
<dbReference type="RefSeq" id="WP_081393763.1">
    <property type="nucleotide sequence ID" value="NZ_CP116614.1"/>
</dbReference>
<dbReference type="PANTHER" id="PTHR30250">
    <property type="entry name" value="PST FAMILY PREDICTED COLANIC ACID TRANSPORTER"/>
    <property type="match status" value="1"/>
</dbReference>
<evidence type="ECO:0008006" key="9">
    <source>
        <dbReference type="Google" id="ProtNLM"/>
    </source>
</evidence>
<feature type="transmembrane region" description="Helical" evidence="6">
    <location>
        <begin position="173"/>
        <end position="191"/>
    </location>
</feature>
<feature type="transmembrane region" description="Helical" evidence="6">
    <location>
        <begin position="140"/>
        <end position="161"/>
    </location>
</feature>
<keyword evidence="5 6" id="KW-0472">Membrane</keyword>
<feature type="transmembrane region" description="Helical" evidence="6">
    <location>
        <begin position="358"/>
        <end position="379"/>
    </location>
</feature>
<keyword evidence="4 6" id="KW-1133">Transmembrane helix</keyword>
<organism evidence="7 8">
    <name type="scientific">Porphyromonas gingivalis</name>
    <name type="common">Bacteroides gingivalis</name>
    <dbReference type="NCBI Taxonomy" id="837"/>
    <lineage>
        <taxon>Bacteria</taxon>
        <taxon>Pseudomonadati</taxon>
        <taxon>Bacteroidota</taxon>
        <taxon>Bacteroidia</taxon>
        <taxon>Bacteroidales</taxon>
        <taxon>Porphyromonadaceae</taxon>
        <taxon>Porphyromonas</taxon>
    </lineage>
</organism>
<feature type="transmembrane region" description="Helical" evidence="6">
    <location>
        <begin position="324"/>
        <end position="346"/>
    </location>
</feature>
<dbReference type="Proteomes" id="UP001179501">
    <property type="component" value="Chromosome"/>
</dbReference>
<evidence type="ECO:0000256" key="2">
    <source>
        <dbReference type="ARBA" id="ARBA00022475"/>
    </source>
</evidence>
<comment type="subcellular location">
    <subcellularLocation>
        <location evidence="1">Cell membrane</location>
        <topology evidence="1">Multi-pass membrane protein</topology>
    </subcellularLocation>
</comment>
<evidence type="ECO:0000256" key="6">
    <source>
        <dbReference type="SAM" id="Phobius"/>
    </source>
</evidence>
<name>A0AAE9XDQ2_PORGN</name>
<feature type="transmembrane region" description="Helical" evidence="6">
    <location>
        <begin position="417"/>
        <end position="438"/>
    </location>
</feature>
<evidence type="ECO:0000313" key="7">
    <source>
        <dbReference type="EMBL" id="WCG02997.1"/>
    </source>
</evidence>
<evidence type="ECO:0000256" key="1">
    <source>
        <dbReference type="ARBA" id="ARBA00004651"/>
    </source>
</evidence>
<dbReference type="InterPro" id="IPR050833">
    <property type="entry name" value="Poly_Biosynth_Transport"/>
</dbReference>